<protein>
    <submittedName>
        <fullName evidence="1">Uncharacterized protein</fullName>
    </submittedName>
</protein>
<evidence type="ECO:0000313" key="1">
    <source>
        <dbReference type="EMBL" id="OFW55409.1"/>
    </source>
</evidence>
<dbReference type="STRING" id="1797197.A2Y75_09840"/>
<gene>
    <name evidence="1" type="ORF">A2Y75_09840</name>
</gene>
<reference evidence="1 2" key="1">
    <citation type="journal article" date="2016" name="Nat. Commun.">
        <title>Thousands of microbial genomes shed light on interconnected biogeochemical processes in an aquifer system.</title>
        <authorList>
            <person name="Anantharaman K."/>
            <person name="Brown C.T."/>
            <person name="Hug L.A."/>
            <person name="Sharon I."/>
            <person name="Castelle C.J."/>
            <person name="Probst A.J."/>
            <person name="Thomas B.C."/>
            <person name="Singh A."/>
            <person name="Wilkins M.J."/>
            <person name="Karaoz U."/>
            <person name="Brodie E.L."/>
            <person name="Williams K.H."/>
            <person name="Hubbard S.S."/>
            <person name="Banfield J.F."/>
        </authorList>
    </citation>
    <scope>NUCLEOTIDE SEQUENCE [LARGE SCALE GENOMIC DNA]</scope>
</reference>
<dbReference type="Proteomes" id="UP000177876">
    <property type="component" value="Unassembled WGS sequence"/>
</dbReference>
<dbReference type="Pfam" id="PF20660">
    <property type="entry name" value="DUF6812"/>
    <property type="match status" value="1"/>
</dbReference>
<evidence type="ECO:0000313" key="2">
    <source>
        <dbReference type="Proteomes" id="UP000177876"/>
    </source>
</evidence>
<organism evidence="1 2">
    <name type="scientific">Candidatus Solincola sediminis</name>
    <dbReference type="NCBI Taxonomy" id="1797199"/>
    <lineage>
        <taxon>Bacteria</taxon>
        <taxon>Bacillati</taxon>
        <taxon>Actinomycetota</taxon>
        <taxon>Candidatus Geothermincolia</taxon>
        <taxon>Candidatus Geothermincolales</taxon>
        <taxon>Candidatus Geothermincolaceae</taxon>
        <taxon>Candidatus Solincola</taxon>
    </lineage>
</organism>
<proteinExistence type="predicted"/>
<comment type="caution">
    <text evidence="1">The sequence shown here is derived from an EMBL/GenBank/DDBJ whole genome shotgun (WGS) entry which is preliminary data.</text>
</comment>
<dbReference type="EMBL" id="MELK01000054">
    <property type="protein sequence ID" value="OFW55409.1"/>
    <property type="molecule type" value="Genomic_DNA"/>
</dbReference>
<dbReference type="AlphaFoldDB" id="A0A1F2WEY5"/>
<sequence>MHANKEKIRVEVYTVLHRIEADLHIFSGARLTDIMQSRETQSFFALTDVVVYSIGSGKEIFSTDFIDISRNHIVMVRPLGKAADRAQ</sequence>
<dbReference type="InterPro" id="IPR049210">
    <property type="entry name" value="DUF6812"/>
</dbReference>
<accession>A0A1F2WEY5</accession>
<name>A0A1F2WEY5_9ACTN</name>